<evidence type="ECO:0000313" key="3">
    <source>
        <dbReference type="Proteomes" id="UP000305792"/>
    </source>
</evidence>
<dbReference type="Proteomes" id="UP000305792">
    <property type="component" value="Unassembled WGS sequence"/>
</dbReference>
<feature type="transmembrane region" description="Helical" evidence="1">
    <location>
        <begin position="6"/>
        <end position="21"/>
    </location>
</feature>
<protein>
    <submittedName>
        <fullName evidence="2">Uncharacterized protein</fullName>
    </submittedName>
</protein>
<comment type="caution">
    <text evidence="2">The sequence shown here is derived from an EMBL/GenBank/DDBJ whole genome shotgun (WGS) entry which is preliminary data.</text>
</comment>
<dbReference type="AlphaFoldDB" id="A0A4S8PJ28"/>
<dbReference type="RefSeq" id="WP_136529388.1">
    <property type="nucleotide sequence ID" value="NZ_STGX01000005.1"/>
</dbReference>
<keyword evidence="1" id="KW-0812">Transmembrane</keyword>
<proteinExistence type="predicted"/>
<organism evidence="2 3">
    <name type="scientific">Glycomyces paridis</name>
    <dbReference type="NCBI Taxonomy" id="2126555"/>
    <lineage>
        <taxon>Bacteria</taxon>
        <taxon>Bacillati</taxon>
        <taxon>Actinomycetota</taxon>
        <taxon>Actinomycetes</taxon>
        <taxon>Glycomycetales</taxon>
        <taxon>Glycomycetaceae</taxon>
        <taxon>Glycomyces</taxon>
    </lineage>
</organism>
<gene>
    <name evidence="2" type="ORF">E9998_09180</name>
</gene>
<evidence type="ECO:0000313" key="2">
    <source>
        <dbReference type="EMBL" id="THV29645.1"/>
    </source>
</evidence>
<sequence>MDTGTILLVSAVLLMIGMWALRRSFLLGQTVFVLGILGLIGAIPAIGDFANTVVYGIAAGSTTFINQF</sequence>
<keyword evidence="3" id="KW-1185">Reference proteome</keyword>
<keyword evidence="1" id="KW-1133">Transmembrane helix</keyword>
<dbReference type="OrthoDB" id="9918635at2"/>
<keyword evidence="1" id="KW-0472">Membrane</keyword>
<accession>A0A4S8PJ28</accession>
<evidence type="ECO:0000256" key="1">
    <source>
        <dbReference type="SAM" id="Phobius"/>
    </source>
</evidence>
<dbReference type="EMBL" id="STGX01000005">
    <property type="protein sequence ID" value="THV29645.1"/>
    <property type="molecule type" value="Genomic_DNA"/>
</dbReference>
<feature type="transmembrane region" description="Helical" evidence="1">
    <location>
        <begin position="26"/>
        <end position="46"/>
    </location>
</feature>
<reference evidence="2 3" key="1">
    <citation type="journal article" date="2018" name="Int. J. Syst. Evol. Microbiol.">
        <title>Glycomyces paridis sp. nov., isolated from the medicinal plant Paris polyphylla.</title>
        <authorList>
            <person name="Fang X.M."/>
            <person name="Bai J.L."/>
            <person name="Su J."/>
            <person name="Zhao L.L."/>
            <person name="Liu H.Y."/>
            <person name="Ma B.P."/>
            <person name="Zhang Y.Q."/>
            <person name="Yu L.Y."/>
        </authorList>
    </citation>
    <scope>NUCLEOTIDE SEQUENCE [LARGE SCALE GENOMIC DNA]</scope>
    <source>
        <strain evidence="2 3">CPCC 204357</strain>
    </source>
</reference>
<name>A0A4S8PJ28_9ACTN</name>